<sequence length="365" mass="40989">MFIPITPQISDYAFGRFRELPSPLFGSTPPWLMQIPVNHKISLGSDIIHFIKFIQLNPSEKDKRKQLIKQVTKVIDSLKIISKNGKPKVSFVSPQTPSCVTLYGSEKSNLALPFSDIDISLSGDFININSTIAFQFISDALANACICNEVLSLPLARIPLLKMKGIQDEINIDISIDNQNGIETTKLIGRLCHKNSMLRPLVILIRYLLHQAGFTSVMSGGLNTFMITLLVYSFLEMYNTGNITGGVPDNDIGSVFITFLQHFGYDFNYSKYGISVGVECSYFEKASRGWLDSKRPCMLTIENPFDETSNLTPNVYLTPSIKTYFANCLQWILPSMGDDIYLFLPSNSRLARIISLPEELLNRNK</sequence>
<dbReference type="AlphaFoldDB" id="A0A5K1UW73"/>
<keyword evidence="2" id="KW-0460">Magnesium</keyword>
<keyword evidence="5" id="KW-0413">Isomerase</keyword>
<dbReference type="SUPFAM" id="SSF81631">
    <property type="entry name" value="PAP/OAS1 substrate-binding domain"/>
    <property type="match status" value="1"/>
</dbReference>
<dbReference type="GO" id="GO:0031123">
    <property type="term" value="P:RNA 3'-end processing"/>
    <property type="evidence" value="ECO:0007669"/>
    <property type="project" value="TreeGrafter"/>
</dbReference>
<feature type="domain" description="PAP-associated" evidence="3">
    <location>
        <begin position="252"/>
        <end position="308"/>
    </location>
</feature>
<dbReference type="InterPro" id="IPR002058">
    <property type="entry name" value="PAP_assoc"/>
</dbReference>
<evidence type="ECO:0000313" key="6">
    <source>
        <dbReference type="Proteomes" id="UP000078387"/>
    </source>
</evidence>
<keyword evidence="1" id="KW-0479">Metal-binding</keyword>
<proteinExistence type="predicted"/>
<organism evidence="5 6">
    <name type="scientific">Entamoeba histolytica</name>
    <dbReference type="NCBI Taxonomy" id="5759"/>
    <lineage>
        <taxon>Eukaryota</taxon>
        <taxon>Amoebozoa</taxon>
        <taxon>Evosea</taxon>
        <taxon>Archamoebae</taxon>
        <taxon>Mastigamoebida</taxon>
        <taxon>Entamoebidae</taxon>
        <taxon>Entamoeba</taxon>
    </lineage>
</organism>
<evidence type="ECO:0000256" key="1">
    <source>
        <dbReference type="ARBA" id="ARBA00022723"/>
    </source>
</evidence>
<dbReference type="GO" id="GO:1990817">
    <property type="term" value="F:poly(A) RNA polymerase activity"/>
    <property type="evidence" value="ECO:0007669"/>
    <property type="project" value="InterPro"/>
</dbReference>
<dbReference type="GO" id="GO:0031499">
    <property type="term" value="C:TRAMP complex"/>
    <property type="evidence" value="ECO:0007669"/>
    <property type="project" value="TreeGrafter"/>
</dbReference>
<evidence type="ECO:0000259" key="4">
    <source>
        <dbReference type="Pfam" id="PF22600"/>
    </source>
</evidence>
<reference evidence="5 6" key="1">
    <citation type="submission" date="2016-05" db="EMBL/GenBank/DDBJ databases">
        <title>First whole genome sequencing of Entamoeba histolytica HM1:IMSS-clone-6.</title>
        <authorList>
            <person name="Mukherjee Avik.K."/>
            <person name="Izumyama S."/>
            <person name="Nakada-Tsukui K."/>
            <person name="Nozaki T."/>
        </authorList>
    </citation>
    <scope>NUCLEOTIDE SEQUENCE [LARGE SCALE GENOMIC DNA]</scope>
    <source>
        <strain evidence="5 6">HM1:IMSS clone 6</strain>
    </source>
</reference>
<dbReference type="EMBL" id="BDEQ01000001">
    <property type="protein sequence ID" value="GAT99353.1"/>
    <property type="molecule type" value="Genomic_DNA"/>
</dbReference>
<dbReference type="Pfam" id="PF22600">
    <property type="entry name" value="MTPAP-like_central"/>
    <property type="match status" value="1"/>
</dbReference>
<dbReference type="OMA" id="NAPNMLE"/>
<dbReference type="SUPFAM" id="SSF81301">
    <property type="entry name" value="Nucleotidyltransferase"/>
    <property type="match status" value="1"/>
</dbReference>
<dbReference type="GO" id="GO:0003729">
    <property type="term" value="F:mRNA binding"/>
    <property type="evidence" value="ECO:0007669"/>
    <property type="project" value="TreeGrafter"/>
</dbReference>
<dbReference type="Gene3D" id="1.10.1410.10">
    <property type="match status" value="1"/>
</dbReference>
<gene>
    <name evidence="5" type="ORF">CL6EHI_073170</name>
</gene>
<dbReference type="InterPro" id="IPR043519">
    <property type="entry name" value="NT_sf"/>
</dbReference>
<dbReference type="Gene3D" id="3.30.460.10">
    <property type="entry name" value="Beta Polymerase, domain 2"/>
    <property type="match status" value="1"/>
</dbReference>
<dbReference type="VEuPathDB" id="AmoebaDB:EHI7A_165120"/>
<dbReference type="Pfam" id="PF03828">
    <property type="entry name" value="PAP_assoc"/>
    <property type="match status" value="1"/>
</dbReference>
<feature type="domain" description="Poly(A) RNA polymerase mitochondrial-like central palm" evidence="4">
    <location>
        <begin position="45"/>
        <end position="188"/>
    </location>
</feature>
<dbReference type="Proteomes" id="UP000078387">
    <property type="component" value="Unassembled WGS sequence"/>
</dbReference>
<name>A0A5K1UW73_ENTHI</name>
<evidence type="ECO:0000256" key="2">
    <source>
        <dbReference type="ARBA" id="ARBA00022842"/>
    </source>
</evidence>
<comment type="caution">
    <text evidence="5">The sequence shown here is derived from an EMBL/GenBank/DDBJ whole genome shotgun (WGS) entry which is preliminary data.</text>
</comment>
<dbReference type="VEuPathDB" id="AmoebaDB:EHI5A_062090"/>
<dbReference type="VEuPathDB" id="AmoebaDB:EHI_073170"/>
<dbReference type="GO" id="GO:0043634">
    <property type="term" value="P:polyadenylation-dependent ncRNA catabolic process"/>
    <property type="evidence" value="ECO:0007669"/>
    <property type="project" value="TreeGrafter"/>
</dbReference>
<evidence type="ECO:0000259" key="3">
    <source>
        <dbReference type="Pfam" id="PF03828"/>
    </source>
</evidence>
<dbReference type="InterPro" id="IPR054708">
    <property type="entry name" value="MTPAP-like_central"/>
</dbReference>
<evidence type="ECO:0000313" key="5">
    <source>
        <dbReference type="EMBL" id="GAT99353.1"/>
    </source>
</evidence>
<accession>A0A5K1UW73</accession>
<dbReference type="GO" id="GO:0046872">
    <property type="term" value="F:metal ion binding"/>
    <property type="evidence" value="ECO:0007669"/>
    <property type="project" value="UniProtKB-KW"/>
</dbReference>
<dbReference type="VEuPathDB" id="AmoebaDB:EHI8A_187790"/>
<protein>
    <submittedName>
        <fullName evidence="5">Topoisomerase putative</fullName>
    </submittedName>
</protein>
<dbReference type="GO" id="GO:0005730">
    <property type="term" value="C:nucleolus"/>
    <property type="evidence" value="ECO:0007669"/>
    <property type="project" value="TreeGrafter"/>
</dbReference>
<dbReference type="PANTHER" id="PTHR23092:SF15">
    <property type="entry name" value="INACTIVE NON-CANONICAL POLY(A) RNA POLYMERASE PROTEIN TRF4-2-RELATED"/>
    <property type="match status" value="1"/>
</dbReference>
<dbReference type="GO" id="GO:0016853">
    <property type="term" value="F:isomerase activity"/>
    <property type="evidence" value="ECO:0007669"/>
    <property type="project" value="UniProtKB-KW"/>
</dbReference>
<dbReference type="VEuPathDB" id="AmoebaDB:KM1_078300"/>
<dbReference type="PANTHER" id="PTHR23092">
    <property type="entry name" value="POLY(A) RNA POLYMERASE"/>
    <property type="match status" value="1"/>
</dbReference>
<dbReference type="CDD" id="cd05402">
    <property type="entry name" value="NT_PAP_TUTase"/>
    <property type="match status" value="1"/>
</dbReference>
<dbReference type="InterPro" id="IPR045862">
    <property type="entry name" value="Trf4-like"/>
</dbReference>